<feature type="domain" description="Glycosyltransferase RgtA/B/C/D-like" evidence="9">
    <location>
        <begin position="117"/>
        <end position="248"/>
    </location>
</feature>
<keyword evidence="3" id="KW-0328">Glycosyltransferase</keyword>
<feature type="transmembrane region" description="Helical" evidence="8">
    <location>
        <begin position="323"/>
        <end position="344"/>
    </location>
</feature>
<name>A0A2M7RKQ7_9BACT</name>
<evidence type="ECO:0000256" key="1">
    <source>
        <dbReference type="ARBA" id="ARBA00004651"/>
    </source>
</evidence>
<comment type="subcellular location">
    <subcellularLocation>
        <location evidence="1">Cell membrane</location>
        <topology evidence="1">Multi-pass membrane protein</topology>
    </subcellularLocation>
</comment>
<dbReference type="InterPro" id="IPR050297">
    <property type="entry name" value="LipidA_mod_glycosyltrf_83"/>
</dbReference>
<comment type="caution">
    <text evidence="10">The sequence shown here is derived from an EMBL/GenBank/DDBJ whole genome shotgun (WGS) entry which is preliminary data.</text>
</comment>
<feature type="transmembrane region" description="Helical" evidence="8">
    <location>
        <begin position="364"/>
        <end position="384"/>
    </location>
</feature>
<dbReference type="GO" id="GO:0005886">
    <property type="term" value="C:plasma membrane"/>
    <property type="evidence" value="ECO:0007669"/>
    <property type="project" value="UniProtKB-SubCell"/>
</dbReference>
<dbReference type="PANTHER" id="PTHR33908">
    <property type="entry name" value="MANNOSYLTRANSFERASE YKCB-RELATED"/>
    <property type="match status" value="1"/>
</dbReference>
<dbReference type="PANTHER" id="PTHR33908:SF11">
    <property type="entry name" value="MEMBRANE PROTEIN"/>
    <property type="match status" value="1"/>
</dbReference>
<evidence type="ECO:0000256" key="7">
    <source>
        <dbReference type="ARBA" id="ARBA00023136"/>
    </source>
</evidence>
<keyword evidence="2" id="KW-1003">Cell membrane</keyword>
<reference evidence="10 11" key="1">
    <citation type="submission" date="2017-09" db="EMBL/GenBank/DDBJ databases">
        <title>Depth-based differentiation of microbial function through sediment-hosted aquifers and enrichment of novel symbionts in the deep terrestrial subsurface.</title>
        <authorList>
            <person name="Probst A.J."/>
            <person name="Ladd B."/>
            <person name="Jarett J.K."/>
            <person name="Geller-Mcgrath D.E."/>
            <person name="Sieber C.M."/>
            <person name="Emerson J.B."/>
            <person name="Anantharaman K."/>
            <person name="Thomas B.C."/>
            <person name="Malmstrom R."/>
            <person name="Stieglmeier M."/>
            <person name="Klingl A."/>
            <person name="Woyke T."/>
            <person name="Ryan C.M."/>
            <person name="Banfield J.F."/>
        </authorList>
    </citation>
    <scope>NUCLEOTIDE SEQUENCE [LARGE SCALE GENOMIC DNA]</scope>
    <source>
        <strain evidence="10">CG_4_10_14_0_8_um_filter_42_10</strain>
    </source>
</reference>
<evidence type="ECO:0000256" key="8">
    <source>
        <dbReference type="SAM" id="Phobius"/>
    </source>
</evidence>
<dbReference type="Proteomes" id="UP000230779">
    <property type="component" value="Unassembled WGS sequence"/>
</dbReference>
<feature type="transmembrane region" description="Helical" evidence="8">
    <location>
        <begin position="429"/>
        <end position="446"/>
    </location>
</feature>
<accession>A0A2M7RKQ7</accession>
<feature type="transmembrane region" description="Helical" evidence="8">
    <location>
        <begin position="452"/>
        <end position="472"/>
    </location>
</feature>
<dbReference type="GO" id="GO:0009103">
    <property type="term" value="P:lipopolysaccharide biosynthetic process"/>
    <property type="evidence" value="ECO:0007669"/>
    <property type="project" value="UniProtKB-ARBA"/>
</dbReference>
<feature type="transmembrane region" description="Helical" evidence="8">
    <location>
        <begin position="163"/>
        <end position="181"/>
    </location>
</feature>
<protein>
    <recommendedName>
        <fullName evidence="9">Glycosyltransferase RgtA/B/C/D-like domain-containing protein</fullName>
    </recommendedName>
</protein>
<proteinExistence type="predicted"/>
<evidence type="ECO:0000256" key="4">
    <source>
        <dbReference type="ARBA" id="ARBA00022679"/>
    </source>
</evidence>
<organism evidence="10 11">
    <name type="scientific">Candidatus Kerfeldbacteria bacterium CG_4_10_14_0_8_um_filter_42_10</name>
    <dbReference type="NCBI Taxonomy" id="2014248"/>
    <lineage>
        <taxon>Bacteria</taxon>
        <taxon>Candidatus Kerfeldiibacteriota</taxon>
    </lineage>
</organism>
<sequence>MIKKGSWFSKFSIIIPVAALLGVMLLLEFTSALQESQTVDEGAHLSSGYSYLKTGDFRMNPEHPPLLKEISAFPLLFLNLDDPINHESWNTYNQWDFGRNFLYHNRADADLILLMGRIPVMLLSLILGIFIFKWAKQLWGNTAALFSLTLYVFEPNILAHSRYVTTDLALTLFLFLTIYALDRYLQTYSRKDLIILAVLFALAQVTKFSAVILFPILIVLLLLKKFHSPPGKLTYRKISLITAFVVLITGAAILLAYGFQTKRPIDDRNIKEYFEKQSAVTDLSDYSDEPFLARKLLTFTNPSTASGKIIYELAQKIPVPAFYYFRGLGLLIAHDFWGHLSYLFGRYSDFGFWYYFPSTFLLKTSAPLLLLFFSGICLFSAKLLKTVFCSDNESPSKIDIIKKRPLLKLKNRIQKKLNNFAIFFRKIPFTYWLLILTPLAYFLWALTSKINIGHRHILPIYPFIIILVGSLVTIKTRWRKTGKIFLTVLLTLYVASTIRIYPNFLAYFNELVGGPQKGPKYLVDSNIDWGQDILKLKHYLEKNDIAEVYLGFLGSLDINYYNFNRKAIPKDKDKNQIRDFNGVVAISVTVLYEQDRSYAWIERLEPDAKIGYSIYVYDLRKNKISL</sequence>
<keyword evidence="5 8" id="KW-0812">Transmembrane</keyword>
<dbReference type="Pfam" id="PF13231">
    <property type="entry name" value="PMT_2"/>
    <property type="match status" value="1"/>
</dbReference>
<evidence type="ECO:0000313" key="11">
    <source>
        <dbReference type="Proteomes" id="UP000230779"/>
    </source>
</evidence>
<evidence type="ECO:0000256" key="5">
    <source>
        <dbReference type="ARBA" id="ARBA00022692"/>
    </source>
</evidence>
<keyword evidence="4" id="KW-0808">Transferase</keyword>
<keyword evidence="6 8" id="KW-1133">Transmembrane helix</keyword>
<dbReference type="AlphaFoldDB" id="A0A2M7RKQ7"/>
<feature type="transmembrane region" description="Helical" evidence="8">
    <location>
        <begin position="138"/>
        <end position="157"/>
    </location>
</feature>
<evidence type="ECO:0000256" key="6">
    <source>
        <dbReference type="ARBA" id="ARBA00022989"/>
    </source>
</evidence>
<dbReference type="InterPro" id="IPR038731">
    <property type="entry name" value="RgtA/B/C-like"/>
</dbReference>
<feature type="transmembrane region" description="Helical" evidence="8">
    <location>
        <begin position="7"/>
        <end position="27"/>
    </location>
</feature>
<evidence type="ECO:0000256" key="2">
    <source>
        <dbReference type="ARBA" id="ARBA00022475"/>
    </source>
</evidence>
<evidence type="ECO:0000313" key="10">
    <source>
        <dbReference type="EMBL" id="PIY97284.1"/>
    </source>
</evidence>
<keyword evidence="7 8" id="KW-0472">Membrane</keyword>
<feature type="transmembrane region" description="Helical" evidence="8">
    <location>
        <begin position="111"/>
        <end position="131"/>
    </location>
</feature>
<feature type="transmembrane region" description="Helical" evidence="8">
    <location>
        <begin position="193"/>
        <end position="223"/>
    </location>
</feature>
<dbReference type="GO" id="GO:0016763">
    <property type="term" value="F:pentosyltransferase activity"/>
    <property type="evidence" value="ECO:0007669"/>
    <property type="project" value="TreeGrafter"/>
</dbReference>
<dbReference type="EMBL" id="PFMD01000002">
    <property type="protein sequence ID" value="PIY97284.1"/>
    <property type="molecule type" value="Genomic_DNA"/>
</dbReference>
<gene>
    <name evidence="10" type="ORF">COY66_00095</name>
</gene>
<feature type="transmembrane region" description="Helical" evidence="8">
    <location>
        <begin position="484"/>
        <end position="501"/>
    </location>
</feature>
<evidence type="ECO:0000256" key="3">
    <source>
        <dbReference type="ARBA" id="ARBA00022676"/>
    </source>
</evidence>
<feature type="transmembrane region" description="Helical" evidence="8">
    <location>
        <begin position="238"/>
        <end position="259"/>
    </location>
</feature>
<evidence type="ECO:0000259" key="9">
    <source>
        <dbReference type="Pfam" id="PF13231"/>
    </source>
</evidence>